<dbReference type="EMBL" id="CH916377">
    <property type="protein sequence ID" value="EDV90585.1"/>
    <property type="molecule type" value="Genomic_DNA"/>
</dbReference>
<dbReference type="SMART" id="SM00737">
    <property type="entry name" value="ML"/>
    <property type="match status" value="1"/>
</dbReference>
<protein>
    <submittedName>
        <fullName evidence="3">GH14101</fullName>
    </submittedName>
</protein>
<dbReference type="InParanoid" id="B4JY23"/>
<reference evidence="3 4" key="1">
    <citation type="journal article" date="2007" name="Nature">
        <title>Evolution of genes and genomes on the Drosophila phylogeny.</title>
        <authorList>
            <consortium name="Drosophila 12 Genomes Consortium"/>
            <person name="Clark A.G."/>
            <person name="Eisen M.B."/>
            <person name="Smith D.R."/>
            <person name="Bergman C.M."/>
            <person name="Oliver B."/>
            <person name="Markow T.A."/>
            <person name="Kaufman T.C."/>
            <person name="Kellis M."/>
            <person name="Gelbart W."/>
            <person name="Iyer V.N."/>
            <person name="Pollard D.A."/>
            <person name="Sackton T.B."/>
            <person name="Larracuente A.M."/>
            <person name="Singh N.D."/>
            <person name="Abad J.P."/>
            <person name="Abt D.N."/>
            <person name="Adryan B."/>
            <person name="Aguade M."/>
            <person name="Akashi H."/>
            <person name="Anderson W.W."/>
            <person name="Aquadro C.F."/>
            <person name="Ardell D.H."/>
            <person name="Arguello R."/>
            <person name="Artieri C.G."/>
            <person name="Barbash D.A."/>
            <person name="Barker D."/>
            <person name="Barsanti P."/>
            <person name="Batterham P."/>
            <person name="Batzoglou S."/>
            <person name="Begun D."/>
            <person name="Bhutkar A."/>
            <person name="Blanco E."/>
            <person name="Bosak S.A."/>
            <person name="Bradley R.K."/>
            <person name="Brand A.D."/>
            <person name="Brent M.R."/>
            <person name="Brooks A.N."/>
            <person name="Brown R.H."/>
            <person name="Butlin R.K."/>
            <person name="Caggese C."/>
            <person name="Calvi B.R."/>
            <person name="Bernardo de Carvalho A."/>
            <person name="Caspi A."/>
            <person name="Castrezana S."/>
            <person name="Celniker S.E."/>
            <person name="Chang J.L."/>
            <person name="Chapple C."/>
            <person name="Chatterji S."/>
            <person name="Chinwalla A."/>
            <person name="Civetta A."/>
            <person name="Clifton S.W."/>
            <person name="Comeron J.M."/>
            <person name="Costello J.C."/>
            <person name="Coyne J.A."/>
            <person name="Daub J."/>
            <person name="David R.G."/>
            <person name="Delcher A.L."/>
            <person name="Delehaunty K."/>
            <person name="Do C.B."/>
            <person name="Ebling H."/>
            <person name="Edwards K."/>
            <person name="Eickbush T."/>
            <person name="Evans J.D."/>
            <person name="Filipski A."/>
            <person name="Findeiss S."/>
            <person name="Freyhult E."/>
            <person name="Fulton L."/>
            <person name="Fulton R."/>
            <person name="Garcia A.C."/>
            <person name="Gardiner A."/>
            <person name="Garfield D.A."/>
            <person name="Garvin B.E."/>
            <person name="Gibson G."/>
            <person name="Gilbert D."/>
            <person name="Gnerre S."/>
            <person name="Godfrey J."/>
            <person name="Good R."/>
            <person name="Gotea V."/>
            <person name="Gravely B."/>
            <person name="Greenberg A.J."/>
            <person name="Griffiths-Jones S."/>
            <person name="Gross S."/>
            <person name="Guigo R."/>
            <person name="Gustafson E.A."/>
            <person name="Haerty W."/>
            <person name="Hahn M.W."/>
            <person name="Halligan D.L."/>
            <person name="Halpern A.L."/>
            <person name="Halter G.M."/>
            <person name="Han M.V."/>
            <person name="Heger A."/>
            <person name="Hillier L."/>
            <person name="Hinrichs A.S."/>
            <person name="Holmes I."/>
            <person name="Hoskins R.A."/>
            <person name="Hubisz M.J."/>
            <person name="Hultmark D."/>
            <person name="Huntley M.A."/>
            <person name="Jaffe D.B."/>
            <person name="Jagadeeshan S."/>
            <person name="Jeck W.R."/>
            <person name="Johnson J."/>
            <person name="Jones C.D."/>
            <person name="Jordan W.C."/>
            <person name="Karpen G.H."/>
            <person name="Kataoka E."/>
            <person name="Keightley P.D."/>
            <person name="Kheradpour P."/>
            <person name="Kirkness E.F."/>
            <person name="Koerich L.B."/>
            <person name="Kristiansen K."/>
            <person name="Kudrna D."/>
            <person name="Kulathinal R.J."/>
            <person name="Kumar S."/>
            <person name="Kwok R."/>
            <person name="Lander E."/>
            <person name="Langley C.H."/>
            <person name="Lapoint R."/>
            <person name="Lazzaro B.P."/>
            <person name="Lee S.J."/>
            <person name="Levesque L."/>
            <person name="Li R."/>
            <person name="Lin C.F."/>
            <person name="Lin M.F."/>
            <person name="Lindblad-Toh K."/>
            <person name="Llopart A."/>
            <person name="Long M."/>
            <person name="Low L."/>
            <person name="Lozovsky E."/>
            <person name="Lu J."/>
            <person name="Luo M."/>
            <person name="Machado C.A."/>
            <person name="Makalowski W."/>
            <person name="Marzo M."/>
            <person name="Matsuda M."/>
            <person name="Matzkin L."/>
            <person name="McAllister B."/>
            <person name="McBride C.S."/>
            <person name="McKernan B."/>
            <person name="McKernan K."/>
            <person name="Mendez-Lago M."/>
            <person name="Minx P."/>
            <person name="Mollenhauer M.U."/>
            <person name="Montooth K."/>
            <person name="Mount S.M."/>
            <person name="Mu X."/>
            <person name="Myers E."/>
            <person name="Negre B."/>
            <person name="Newfeld S."/>
            <person name="Nielsen R."/>
            <person name="Noor M.A."/>
            <person name="O'Grady P."/>
            <person name="Pachter L."/>
            <person name="Papaceit M."/>
            <person name="Parisi M.J."/>
            <person name="Parisi M."/>
            <person name="Parts L."/>
            <person name="Pedersen J.S."/>
            <person name="Pesole G."/>
            <person name="Phillippy A.M."/>
            <person name="Ponting C.P."/>
            <person name="Pop M."/>
            <person name="Porcelli D."/>
            <person name="Powell J.R."/>
            <person name="Prohaska S."/>
            <person name="Pruitt K."/>
            <person name="Puig M."/>
            <person name="Quesneville H."/>
            <person name="Ram K.R."/>
            <person name="Rand D."/>
            <person name="Rasmussen M.D."/>
            <person name="Reed L.K."/>
            <person name="Reenan R."/>
            <person name="Reily A."/>
            <person name="Remington K.A."/>
            <person name="Rieger T.T."/>
            <person name="Ritchie M.G."/>
            <person name="Robin C."/>
            <person name="Rogers Y.H."/>
            <person name="Rohde C."/>
            <person name="Rozas J."/>
            <person name="Rubenfield M.J."/>
            <person name="Ruiz A."/>
            <person name="Russo S."/>
            <person name="Salzberg S.L."/>
            <person name="Sanchez-Gracia A."/>
            <person name="Saranga D.J."/>
            <person name="Sato H."/>
            <person name="Schaeffer S.W."/>
            <person name="Schatz M.C."/>
            <person name="Schlenke T."/>
            <person name="Schwartz R."/>
            <person name="Segarra C."/>
            <person name="Singh R.S."/>
            <person name="Sirot L."/>
            <person name="Sirota M."/>
            <person name="Sisneros N.B."/>
            <person name="Smith C.D."/>
            <person name="Smith T.F."/>
            <person name="Spieth J."/>
            <person name="Stage D.E."/>
            <person name="Stark A."/>
            <person name="Stephan W."/>
            <person name="Strausberg R.L."/>
            <person name="Strempel S."/>
            <person name="Sturgill D."/>
            <person name="Sutton G."/>
            <person name="Sutton G.G."/>
            <person name="Tao W."/>
            <person name="Teichmann S."/>
            <person name="Tobari Y.N."/>
            <person name="Tomimura Y."/>
            <person name="Tsolas J.M."/>
            <person name="Valente V.L."/>
            <person name="Venter E."/>
            <person name="Venter J.C."/>
            <person name="Vicario S."/>
            <person name="Vieira F.G."/>
            <person name="Vilella A.J."/>
            <person name="Villasante A."/>
            <person name="Walenz B."/>
            <person name="Wang J."/>
            <person name="Wasserman M."/>
            <person name="Watts T."/>
            <person name="Wilson D."/>
            <person name="Wilson R.K."/>
            <person name="Wing R.A."/>
            <person name="Wolfner M.F."/>
            <person name="Wong A."/>
            <person name="Wong G.K."/>
            <person name="Wu C.I."/>
            <person name="Wu G."/>
            <person name="Yamamoto D."/>
            <person name="Yang H.P."/>
            <person name="Yang S.P."/>
            <person name="Yorke J.A."/>
            <person name="Yoshida K."/>
            <person name="Zdobnov E."/>
            <person name="Zhang P."/>
            <person name="Zhang Y."/>
            <person name="Zimin A.V."/>
            <person name="Baldwin J."/>
            <person name="Abdouelleil A."/>
            <person name="Abdulkadir J."/>
            <person name="Abebe A."/>
            <person name="Abera B."/>
            <person name="Abreu J."/>
            <person name="Acer S.C."/>
            <person name="Aftuck L."/>
            <person name="Alexander A."/>
            <person name="An P."/>
            <person name="Anderson E."/>
            <person name="Anderson S."/>
            <person name="Arachi H."/>
            <person name="Azer M."/>
            <person name="Bachantsang P."/>
            <person name="Barry A."/>
            <person name="Bayul T."/>
            <person name="Berlin A."/>
            <person name="Bessette D."/>
            <person name="Bloom T."/>
            <person name="Blye J."/>
            <person name="Boguslavskiy L."/>
            <person name="Bonnet C."/>
            <person name="Boukhgalter B."/>
            <person name="Bourzgui I."/>
            <person name="Brown A."/>
            <person name="Cahill P."/>
            <person name="Channer S."/>
            <person name="Cheshatsang Y."/>
            <person name="Chuda L."/>
            <person name="Citroen M."/>
            <person name="Collymore A."/>
            <person name="Cooke P."/>
            <person name="Costello M."/>
            <person name="D'Aco K."/>
            <person name="Daza R."/>
            <person name="De Haan G."/>
            <person name="DeGray S."/>
            <person name="DeMaso C."/>
            <person name="Dhargay N."/>
            <person name="Dooley K."/>
            <person name="Dooley E."/>
            <person name="Doricent M."/>
            <person name="Dorje P."/>
            <person name="Dorjee K."/>
            <person name="Dupes A."/>
            <person name="Elong R."/>
            <person name="Falk J."/>
            <person name="Farina A."/>
            <person name="Faro S."/>
            <person name="Ferguson D."/>
            <person name="Fisher S."/>
            <person name="Foley C.D."/>
            <person name="Franke A."/>
            <person name="Friedrich D."/>
            <person name="Gadbois L."/>
            <person name="Gearin G."/>
            <person name="Gearin C.R."/>
            <person name="Giannoukos G."/>
            <person name="Goode T."/>
            <person name="Graham J."/>
            <person name="Grandbois E."/>
            <person name="Grewal S."/>
            <person name="Gyaltsen K."/>
            <person name="Hafez N."/>
            <person name="Hagos B."/>
            <person name="Hall J."/>
            <person name="Henson C."/>
            <person name="Hollinger A."/>
            <person name="Honan T."/>
            <person name="Huard M.D."/>
            <person name="Hughes L."/>
            <person name="Hurhula B."/>
            <person name="Husby M.E."/>
            <person name="Kamat A."/>
            <person name="Kanga B."/>
            <person name="Kashin S."/>
            <person name="Khazanovich D."/>
            <person name="Kisner P."/>
            <person name="Lance K."/>
            <person name="Lara M."/>
            <person name="Lee W."/>
            <person name="Lennon N."/>
            <person name="Letendre F."/>
            <person name="LeVine R."/>
            <person name="Lipovsky A."/>
            <person name="Liu X."/>
            <person name="Liu J."/>
            <person name="Liu S."/>
            <person name="Lokyitsang T."/>
            <person name="Lokyitsang Y."/>
            <person name="Lubonja R."/>
            <person name="Lui A."/>
            <person name="MacDonald P."/>
            <person name="Magnisalis V."/>
            <person name="Maru K."/>
            <person name="Matthews C."/>
            <person name="McCusker W."/>
            <person name="McDonough S."/>
            <person name="Mehta T."/>
            <person name="Meldrim J."/>
            <person name="Meneus L."/>
            <person name="Mihai O."/>
            <person name="Mihalev A."/>
            <person name="Mihova T."/>
            <person name="Mittelman R."/>
            <person name="Mlenga V."/>
            <person name="Montmayeur A."/>
            <person name="Mulrain L."/>
            <person name="Navidi A."/>
            <person name="Naylor J."/>
            <person name="Negash T."/>
            <person name="Nguyen T."/>
            <person name="Nguyen N."/>
            <person name="Nicol R."/>
            <person name="Norbu C."/>
            <person name="Norbu N."/>
            <person name="Novod N."/>
            <person name="O'Neill B."/>
            <person name="Osman S."/>
            <person name="Markiewicz E."/>
            <person name="Oyono O.L."/>
            <person name="Patti C."/>
            <person name="Phunkhang P."/>
            <person name="Pierre F."/>
            <person name="Priest M."/>
            <person name="Raghuraman S."/>
            <person name="Rege F."/>
            <person name="Reyes R."/>
            <person name="Rise C."/>
            <person name="Rogov P."/>
            <person name="Ross K."/>
            <person name="Ryan E."/>
            <person name="Settipalli S."/>
            <person name="Shea T."/>
            <person name="Sherpa N."/>
            <person name="Shi L."/>
            <person name="Shih D."/>
            <person name="Sparrow T."/>
            <person name="Spaulding J."/>
            <person name="Stalker J."/>
            <person name="Stange-Thomann N."/>
            <person name="Stavropoulos S."/>
            <person name="Stone C."/>
            <person name="Strader C."/>
            <person name="Tesfaye S."/>
            <person name="Thomson T."/>
            <person name="Thoulutsang Y."/>
            <person name="Thoulutsang D."/>
            <person name="Topham K."/>
            <person name="Topping I."/>
            <person name="Tsamla T."/>
            <person name="Vassiliev H."/>
            <person name="Vo A."/>
            <person name="Wangchuk T."/>
            <person name="Wangdi T."/>
            <person name="Weiand M."/>
            <person name="Wilkinson J."/>
            <person name="Wilson A."/>
            <person name="Yadav S."/>
            <person name="Young G."/>
            <person name="Yu Q."/>
            <person name="Zembek L."/>
            <person name="Zhong D."/>
            <person name="Zimmer A."/>
            <person name="Zwirko Z."/>
            <person name="Jaffe D.B."/>
            <person name="Alvarez P."/>
            <person name="Brockman W."/>
            <person name="Butler J."/>
            <person name="Chin C."/>
            <person name="Gnerre S."/>
            <person name="Grabherr M."/>
            <person name="Kleber M."/>
            <person name="Mauceli E."/>
            <person name="MacCallum I."/>
        </authorList>
    </citation>
    <scope>NUCLEOTIDE SEQUENCE [LARGE SCALE GENOMIC DNA]</scope>
    <source>
        <strain evidence="4">Tucson 15287-2541.00</strain>
    </source>
</reference>
<dbReference type="HOGENOM" id="CLU_109192_3_0_1"/>
<proteinExistence type="predicted"/>
<sequence>MLQLGSLSLLLLLLLAVVCHADVIQYQMCPDSVDVCSIDEVRVDPCPQAATNTPCRLRRRHPSRISFDFTPKFDAEHLVSSLGWAKSETEELPLLTLERDSCKNTHTYTIRWALKDEVSSKRCCFTIVIKVVR</sequence>
<dbReference type="STRING" id="7222.B4JY23"/>
<dbReference type="AlphaFoldDB" id="B4JY23"/>
<dbReference type="InterPro" id="IPR003172">
    <property type="entry name" value="ML_dom"/>
</dbReference>
<dbReference type="InterPro" id="IPR014756">
    <property type="entry name" value="Ig_E-set"/>
</dbReference>
<keyword evidence="4" id="KW-1185">Reference proteome</keyword>
<gene>
    <name evidence="3" type="primary">Dgri\GH14101</name>
    <name evidence="3" type="ORF">Dgri_GH14101</name>
</gene>
<feature type="domain" description="MD-2-related lipid-recognition" evidence="2">
    <location>
        <begin position="26"/>
        <end position="129"/>
    </location>
</feature>
<dbReference type="OMA" id="DMCTIDQ"/>
<dbReference type="eggNOG" id="ENOG502S5HZ">
    <property type="taxonomic scope" value="Eukaryota"/>
</dbReference>
<evidence type="ECO:0000259" key="2">
    <source>
        <dbReference type="SMART" id="SM00737"/>
    </source>
</evidence>
<dbReference type="FunCoup" id="B4JY23">
    <property type="interactions" value="132"/>
</dbReference>
<dbReference type="SUPFAM" id="SSF81296">
    <property type="entry name" value="E set domains"/>
    <property type="match status" value="1"/>
</dbReference>
<evidence type="ECO:0000313" key="3">
    <source>
        <dbReference type="EMBL" id="EDV90585.1"/>
    </source>
</evidence>
<dbReference type="PhylomeDB" id="B4JY23"/>
<evidence type="ECO:0000256" key="1">
    <source>
        <dbReference type="SAM" id="SignalP"/>
    </source>
</evidence>
<feature type="chain" id="PRO_5002813059" evidence="1">
    <location>
        <begin position="22"/>
        <end position="133"/>
    </location>
</feature>
<dbReference type="Proteomes" id="UP000001070">
    <property type="component" value="Unassembled WGS sequence"/>
</dbReference>
<organism evidence="4">
    <name type="scientific">Drosophila grimshawi</name>
    <name type="common">Hawaiian fruit fly</name>
    <name type="synonym">Idiomyia grimshawi</name>
    <dbReference type="NCBI Taxonomy" id="7222"/>
    <lineage>
        <taxon>Eukaryota</taxon>
        <taxon>Metazoa</taxon>
        <taxon>Ecdysozoa</taxon>
        <taxon>Arthropoda</taxon>
        <taxon>Hexapoda</taxon>
        <taxon>Insecta</taxon>
        <taxon>Pterygota</taxon>
        <taxon>Neoptera</taxon>
        <taxon>Endopterygota</taxon>
        <taxon>Diptera</taxon>
        <taxon>Brachycera</taxon>
        <taxon>Muscomorpha</taxon>
        <taxon>Ephydroidea</taxon>
        <taxon>Drosophilidae</taxon>
        <taxon>Drosophila</taxon>
        <taxon>Hawaiian Drosophila</taxon>
    </lineage>
</organism>
<dbReference type="OrthoDB" id="6576058at2759"/>
<name>B4JY23_DROGR</name>
<keyword evidence="1" id="KW-0732">Signal</keyword>
<feature type="signal peptide" evidence="1">
    <location>
        <begin position="1"/>
        <end position="21"/>
    </location>
</feature>
<evidence type="ECO:0000313" key="4">
    <source>
        <dbReference type="Proteomes" id="UP000001070"/>
    </source>
</evidence>
<accession>B4JY23</accession>
<dbReference type="Gene3D" id="2.60.40.770">
    <property type="match status" value="1"/>
</dbReference>